<dbReference type="PANTHER" id="PTHR46112">
    <property type="entry name" value="AMINOPEPTIDASE"/>
    <property type="match status" value="1"/>
</dbReference>
<evidence type="ECO:0000256" key="5">
    <source>
        <dbReference type="RuleBase" id="RU000590"/>
    </source>
</evidence>
<dbReference type="EMBL" id="VRLW01000001">
    <property type="protein sequence ID" value="KAA1257813.1"/>
    <property type="molecule type" value="Genomic_DNA"/>
</dbReference>
<dbReference type="InterPro" id="IPR001131">
    <property type="entry name" value="Peptidase_M24B_aminopep-P_CS"/>
</dbReference>
<protein>
    <submittedName>
        <fullName evidence="8">Putative peptidase</fullName>
        <ecNumber evidence="8">3.4.-.-</ecNumber>
    </submittedName>
</protein>
<dbReference type="InterPro" id="IPR000994">
    <property type="entry name" value="Pept_M24"/>
</dbReference>
<reference evidence="8 9" key="1">
    <citation type="submission" date="2019-08" db="EMBL/GenBank/DDBJ databases">
        <title>Deep-cultivation of Planctomycetes and their phenomic and genomic characterization uncovers novel biology.</title>
        <authorList>
            <person name="Wiegand S."/>
            <person name="Jogler M."/>
            <person name="Boedeker C."/>
            <person name="Pinto D."/>
            <person name="Vollmers J."/>
            <person name="Rivas-Marin E."/>
            <person name="Kohn T."/>
            <person name="Peeters S.H."/>
            <person name="Heuer A."/>
            <person name="Rast P."/>
            <person name="Oberbeckmann S."/>
            <person name="Bunk B."/>
            <person name="Jeske O."/>
            <person name="Meyerdierks A."/>
            <person name="Storesund J.E."/>
            <person name="Kallscheuer N."/>
            <person name="Luecker S."/>
            <person name="Lage O.M."/>
            <person name="Pohl T."/>
            <person name="Merkel B.J."/>
            <person name="Hornburger P."/>
            <person name="Mueller R.-W."/>
            <person name="Bruemmer F."/>
            <person name="Labrenz M."/>
            <person name="Spormann A.M."/>
            <person name="Op Den Camp H."/>
            <person name="Overmann J."/>
            <person name="Amann R."/>
            <person name="Jetten M.S.M."/>
            <person name="Mascher T."/>
            <person name="Medema M.H."/>
            <person name="Devos D.P."/>
            <person name="Kaster A.-K."/>
            <person name="Ovreas L."/>
            <person name="Rohde M."/>
            <person name="Galperin M.Y."/>
            <person name="Jogler C."/>
        </authorList>
    </citation>
    <scope>NUCLEOTIDE SEQUENCE [LARGE SCALE GENOMIC DNA]</scope>
    <source>
        <strain evidence="8 9">LF1</strain>
    </source>
</reference>
<dbReference type="GO" id="GO:0006508">
    <property type="term" value="P:proteolysis"/>
    <property type="evidence" value="ECO:0007669"/>
    <property type="project" value="UniProtKB-KW"/>
</dbReference>
<comment type="similarity">
    <text evidence="5">Belongs to the peptidase M24B family.</text>
</comment>
<dbReference type="GO" id="GO:0046872">
    <property type="term" value="F:metal ion binding"/>
    <property type="evidence" value="ECO:0007669"/>
    <property type="project" value="UniProtKB-KW"/>
</dbReference>
<dbReference type="InterPro" id="IPR000587">
    <property type="entry name" value="Creatinase_N"/>
</dbReference>
<keyword evidence="1" id="KW-0645">Protease</keyword>
<dbReference type="SUPFAM" id="SSF55920">
    <property type="entry name" value="Creatinase/aminopeptidase"/>
    <property type="match status" value="1"/>
</dbReference>
<gene>
    <name evidence="8" type="ORF">LF1_03030</name>
</gene>
<dbReference type="InterPro" id="IPR050659">
    <property type="entry name" value="Peptidase_M24B"/>
</dbReference>
<evidence type="ECO:0000256" key="1">
    <source>
        <dbReference type="ARBA" id="ARBA00022670"/>
    </source>
</evidence>
<name>A0A5B1CEC3_9BACT</name>
<dbReference type="InterPro" id="IPR029149">
    <property type="entry name" value="Creatin/AminoP/Spt16_N"/>
</dbReference>
<evidence type="ECO:0000259" key="6">
    <source>
        <dbReference type="Pfam" id="PF00557"/>
    </source>
</evidence>
<dbReference type="Proteomes" id="UP000322699">
    <property type="component" value="Unassembled WGS sequence"/>
</dbReference>
<keyword evidence="2 5" id="KW-0479">Metal-binding</keyword>
<feature type="domain" description="Peptidase M24" evidence="6">
    <location>
        <begin position="151"/>
        <end position="353"/>
    </location>
</feature>
<proteinExistence type="inferred from homology"/>
<dbReference type="EC" id="3.4.-.-" evidence="8"/>
<dbReference type="Gene3D" id="3.90.230.10">
    <property type="entry name" value="Creatinase/methionine aminopeptidase superfamily"/>
    <property type="match status" value="1"/>
</dbReference>
<dbReference type="RefSeq" id="WP_068263263.1">
    <property type="nucleotide sequence ID" value="NZ_LWSK01000045.1"/>
</dbReference>
<evidence type="ECO:0000313" key="9">
    <source>
        <dbReference type="Proteomes" id="UP000322699"/>
    </source>
</evidence>
<keyword evidence="3 8" id="KW-0378">Hydrolase</keyword>
<dbReference type="InterPro" id="IPR036005">
    <property type="entry name" value="Creatinase/aminopeptidase-like"/>
</dbReference>
<dbReference type="Pfam" id="PF01321">
    <property type="entry name" value="Creatinase_N"/>
    <property type="match status" value="1"/>
</dbReference>
<dbReference type="Pfam" id="PF00557">
    <property type="entry name" value="Peptidase_M24"/>
    <property type="match status" value="1"/>
</dbReference>
<dbReference type="OrthoDB" id="9806388at2"/>
<keyword evidence="4" id="KW-0482">Metalloprotease</keyword>
<dbReference type="CDD" id="cd01092">
    <property type="entry name" value="APP-like"/>
    <property type="match status" value="1"/>
</dbReference>
<dbReference type="Gene3D" id="3.40.350.10">
    <property type="entry name" value="Creatinase/prolidase N-terminal domain"/>
    <property type="match status" value="1"/>
</dbReference>
<evidence type="ECO:0000256" key="3">
    <source>
        <dbReference type="ARBA" id="ARBA00022801"/>
    </source>
</evidence>
<evidence type="ECO:0000259" key="7">
    <source>
        <dbReference type="Pfam" id="PF01321"/>
    </source>
</evidence>
<comment type="caution">
    <text evidence="8">The sequence shown here is derived from an EMBL/GenBank/DDBJ whole genome shotgun (WGS) entry which is preliminary data.</text>
</comment>
<evidence type="ECO:0000256" key="4">
    <source>
        <dbReference type="ARBA" id="ARBA00023049"/>
    </source>
</evidence>
<evidence type="ECO:0000313" key="8">
    <source>
        <dbReference type="EMBL" id="KAA1257813.1"/>
    </source>
</evidence>
<keyword evidence="9" id="KW-1185">Reference proteome</keyword>
<sequence length="373" mass="40432">MVQTSPDYPARIERVRSRLVDIDGNGNHCDGFLITDILNVRYLTGFTGSSGYLLVTDRDAVILSDGRYDVQLARQCPSMTKAIRPPTQKITELAVEVIADLKLKTVAVEAADLTLAAMSELSTESPDTTWLESSGVVELFRQIKDEYEIGLIRSAADIAQRSLTKTLAGLNEQTTERQFALDLENAMRMDSADGVSFDIIAGFGETGGLPHYRPADRALANHQTVLIDWGACVSGYASDITRTFHRDGASDRFRSAYEAVLEANLAAIDAIRPGASCASIDAVARDVLRKHGLADAFLHSLGHGIGLFIHEGPRLAEISTETLQPGMVVTVEPGVYFAGDFGIRIEDDVLVTPDGAEVMTSLPKGLDDCRLML</sequence>
<dbReference type="PANTHER" id="PTHR46112:SF3">
    <property type="entry name" value="AMINOPEPTIDASE YPDF"/>
    <property type="match status" value="1"/>
</dbReference>
<organism evidence="8 9">
    <name type="scientific">Rubripirellula obstinata</name>
    <dbReference type="NCBI Taxonomy" id="406547"/>
    <lineage>
        <taxon>Bacteria</taxon>
        <taxon>Pseudomonadati</taxon>
        <taxon>Planctomycetota</taxon>
        <taxon>Planctomycetia</taxon>
        <taxon>Pirellulales</taxon>
        <taxon>Pirellulaceae</taxon>
        <taxon>Rubripirellula</taxon>
    </lineage>
</organism>
<dbReference type="SUPFAM" id="SSF53092">
    <property type="entry name" value="Creatinase/prolidase N-terminal domain"/>
    <property type="match status" value="1"/>
</dbReference>
<dbReference type="AlphaFoldDB" id="A0A5B1CEC3"/>
<dbReference type="GO" id="GO:0008237">
    <property type="term" value="F:metallopeptidase activity"/>
    <property type="evidence" value="ECO:0007669"/>
    <property type="project" value="UniProtKB-KW"/>
</dbReference>
<accession>A0A5B1CEC3</accession>
<dbReference type="PROSITE" id="PS00491">
    <property type="entry name" value="PROLINE_PEPTIDASE"/>
    <property type="match status" value="1"/>
</dbReference>
<evidence type="ECO:0000256" key="2">
    <source>
        <dbReference type="ARBA" id="ARBA00022723"/>
    </source>
</evidence>
<feature type="domain" description="Creatinase N-terminal" evidence="7">
    <location>
        <begin position="11"/>
        <end position="143"/>
    </location>
</feature>